<keyword evidence="2" id="KW-1185">Reference proteome</keyword>
<sequence length="265" mass="29299">MSKPVLGNIEYVIFDMDGLLMYVHAGLTMTDPGSDSERIYTVVTNEILARYGYEMTWEIKQGIMGKVTRDAAQYLYDHFPGLEEQLSIEDYLSERTIKQEALFRQVPPMTGAVNLVRHLYDAGVPIALATGSNYANLLLKTSHLPEIFDLFPPANILTADSPEVKPGRGKPQPDIFLAAAHSLGRDVGTAHSCTEAQRAERAKGLVFEDAVPGVKAGVAAHMNVVWVPDEQLRALAPHEDYGSAQVLRSLEEWDPTQWGLKAYLS</sequence>
<dbReference type="Pfam" id="PF00702">
    <property type="entry name" value="Hydrolase"/>
    <property type="match status" value="1"/>
</dbReference>
<reference evidence="1" key="1">
    <citation type="submission" date="2023-02" db="EMBL/GenBank/DDBJ databases">
        <title>Identification and recombinant expression of a fungal hydrolase from Papiliotrema laurentii that hydrolyzes apple cutin and clears colloidal polyester polyurethane.</title>
        <authorList>
            <consortium name="DOE Joint Genome Institute"/>
            <person name="Roman V.A."/>
            <person name="Bojanowski C."/>
            <person name="Crable B.R."/>
            <person name="Wagner D.N."/>
            <person name="Hung C.S."/>
            <person name="Nadeau L.J."/>
            <person name="Schratz L."/>
            <person name="Haridas S."/>
            <person name="Pangilinan J."/>
            <person name="Lipzen A."/>
            <person name="Na H."/>
            <person name="Yan M."/>
            <person name="Ng V."/>
            <person name="Grigoriev I.V."/>
            <person name="Spatafora J.W."/>
            <person name="Barlow D."/>
            <person name="Biffinger J."/>
            <person name="Kelley-Loughnane N."/>
            <person name="Varaljay V.A."/>
            <person name="Crookes-Goodson W.J."/>
        </authorList>
    </citation>
    <scope>NUCLEOTIDE SEQUENCE</scope>
    <source>
        <strain evidence="1">5307AH</strain>
    </source>
</reference>
<dbReference type="SFLD" id="SFLDS00003">
    <property type="entry name" value="Haloacid_Dehalogenase"/>
    <property type="match status" value="1"/>
</dbReference>
<dbReference type="InterPro" id="IPR036412">
    <property type="entry name" value="HAD-like_sf"/>
</dbReference>
<dbReference type="SUPFAM" id="SSF56784">
    <property type="entry name" value="HAD-like"/>
    <property type="match status" value="1"/>
</dbReference>
<dbReference type="InterPro" id="IPR023198">
    <property type="entry name" value="PGP-like_dom2"/>
</dbReference>
<proteinExistence type="predicted"/>
<dbReference type="Gene3D" id="3.40.50.1000">
    <property type="entry name" value="HAD superfamily/HAD-like"/>
    <property type="match status" value="1"/>
</dbReference>
<dbReference type="Proteomes" id="UP001182556">
    <property type="component" value="Unassembled WGS sequence"/>
</dbReference>
<evidence type="ECO:0000313" key="2">
    <source>
        <dbReference type="Proteomes" id="UP001182556"/>
    </source>
</evidence>
<organism evidence="1 2">
    <name type="scientific">Papiliotrema laurentii</name>
    <name type="common">Cryptococcus laurentii</name>
    <dbReference type="NCBI Taxonomy" id="5418"/>
    <lineage>
        <taxon>Eukaryota</taxon>
        <taxon>Fungi</taxon>
        <taxon>Dikarya</taxon>
        <taxon>Basidiomycota</taxon>
        <taxon>Agaricomycotina</taxon>
        <taxon>Tremellomycetes</taxon>
        <taxon>Tremellales</taxon>
        <taxon>Rhynchogastremaceae</taxon>
        <taxon>Papiliotrema</taxon>
    </lineage>
</organism>
<dbReference type="AlphaFoldDB" id="A0AAD9D1B4"/>
<dbReference type="Gene3D" id="1.10.150.240">
    <property type="entry name" value="Putative phosphatase, domain 2"/>
    <property type="match status" value="1"/>
</dbReference>
<accession>A0AAD9D1B4</accession>
<dbReference type="PANTHER" id="PTHR18901:SF38">
    <property type="entry name" value="PSEUDOURIDINE-5'-PHOSPHATASE"/>
    <property type="match status" value="1"/>
</dbReference>
<gene>
    <name evidence="1" type="ORF">DB88DRAFT_489526</name>
</gene>
<dbReference type="PANTHER" id="PTHR18901">
    <property type="entry name" value="2-DEOXYGLUCOSE-6-PHOSPHATE PHOSPHATASE 2"/>
    <property type="match status" value="1"/>
</dbReference>
<dbReference type="EMBL" id="JAODAN010000005">
    <property type="protein sequence ID" value="KAK1924228.1"/>
    <property type="molecule type" value="Genomic_DNA"/>
</dbReference>
<name>A0AAD9D1B4_PAPLA</name>
<comment type="caution">
    <text evidence="1">The sequence shown here is derived from an EMBL/GenBank/DDBJ whole genome shotgun (WGS) entry which is preliminary data.</text>
</comment>
<evidence type="ECO:0000313" key="1">
    <source>
        <dbReference type="EMBL" id="KAK1924228.1"/>
    </source>
</evidence>
<dbReference type="GO" id="GO:0016791">
    <property type="term" value="F:phosphatase activity"/>
    <property type="evidence" value="ECO:0007669"/>
    <property type="project" value="TreeGrafter"/>
</dbReference>
<dbReference type="FunFam" id="1.10.150.240:FF:000001">
    <property type="entry name" value="Haloacid dehalogenase-like hydrolase domain"/>
    <property type="match status" value="1"/>
</dbReference>
<dbReference type="SFLD" id="SFLDG01129">
    <property type="entry name" value="C1.5:_HAD__Beta-PGM__Phosphata"/>
    <property type="match status" value="1"/>
</dbReference>
<dbReference type="InterPro" id="IPR023214">
    <property type="entry name" value="HAD_sf"/>
</dbReference>
<protein>
    <submittedName>
        <fullName evidence="1">HAD-like domain-containing protein</fullName>
    </submittedName>
</protein>